<dbReference type="PANTHER" id="PTHR42928:SF5">
    <property type="entry name" value="BLR1237 PROTEIN"/>
    <property type="match status" value="1"/>
</dbReference>
<dbReference type="CDD" id="cd07012">
    <property type="entry name" value="PBP2_Bug_TTT"/>
    <property type="match status" value="1"/>
</dbReference>
<dbReference type="PANTHER" id="PTHR42928">
    <property type="entry name" value="TRICARBOXYLATE-BINDING PROTEIN"/>
    <property type="match status" value="1"/>
</dbReference>
<dbReference type="InterPro" id="IPR042100">
    <property type="entry name" value="Bug_dom1"/>
</dbReference>
<dbReference type="InterPro" id="IPR005064">
    <property type="entry name" value="BUG"/>
</dbReference>
<comment type="similarity">
    <text evidence="1">Belongs to the UPF0065 (bug) family.</text>
</comment>
<keyword evidence="2" id="KW-0732">Signal</keyword>
<proteinExistence type="inferred from homology"/>
<dbReference type="SUPFAM" id="SSF53850">
    <property type="entry name" value="Periplasmic binding protein-like II"/>
    <property type="match status" value="1"/>
</dbReference>
<dbReference type="Gene3D" id="3.40.190.150">
    <property type="entry name" value="Bordetella uptake gene, domain 1"/>
    <property type="match status" value="1"/>
</dbReference>
<feature type="chain" id="PRO_5024937575" evidence="2">
    <location>
        <begin position="33"/>
        <end position="332"/>
    </location>
</feature>
<evidence type="ECO:0000256" key="1">
    <source>
        <dbReference type="ARBA" id="ARBA00006987"/>
    </source>
</evidence>
<evidence type="ECO:0000313" key="4">
    <source>
        <dbReference type="Proteomes" id="UP000326780"/>
    </source>
</evidence>
<organism evidence="3 4">
    <name type="scientific">Variovorax paradoxus</name>
    <dbReference type="NCBI Taxonomy" id="34073"/>
    <lineage>
        <taxon>Bacteria</taxon>
        <taxon>Pseudomonadati</taxon>
        <taxon>Pseudomonadota</taxon>
        <taxon>Betaproteobacteria</taxon>
        <taxon>Burkholderiales</taxon>
        <taxon>Comamonadaceae</taxon>
        <taxon>Variovorax</taxon>
    </lineage>
</organism>
<protein>
    <submittedName>
        <fullName evidence="3">Tripartite tricarboxylate transporter substrate binding protein</fullName>
    </submittedName>
</protein>
<sequence>MRRHNPMTISRRQALGAGAGMLMATLAGRSLAGDYPDKPVRIIVANPPGSGLDADSRFWAAGLTTLLRQSVFIDNRPGGATTIGTALAAKAPPDGYTLHIGIPSSLCYMSELYAKLPYKPTDFEPISQLTALRSVLVAHPGLPASTASELVALAKARPGTIPAGTLGIGTFQHLLGVWFGAITGTSYQFVPYNTTSPYAALLAGETQVMFDALAASMSNIRAGKLKALAVTGKGRHALLPNVPTFEELGIADYDASTWFGLLAPAGTPKAVLDKLSAACATLAGKPEVIQRYHEYGGEPVGSTPAEFAAYIRAERAKWVPVVKRSGIKLELT</sequence>
<dbReference type="Proteomes" id="UP000326780">
    <property type="component" value="Chromosome"/>
</dbReference>
<feature type="signal peptide" evidence="2">
    <location>
        <begin position="1"/>
        <end position="32"/>
    </location>
</feature>
<dbReference type="EMBL" id="CP045644">
    <property type="protein sequence ID" value="QFZ85071.1"/>
    <property type="molecule type" value="Genomic_DNA"/>
</dbReference>
<accession>A0A5Q0M5Z3</accession>
<evidence type="ECO:0000313" key="3">
    <source>
        <dbReference type="EMBL" id="QFZ85071.1"/>
    </source>
</evidence>
<dbReference type="Gene3D" id="3.40.190.10">
    <property type="entry name" value="Periplasmic binding protein-like II"/>
    <property type="match status" value="1"/>
</dbReference>
<dbReference type="InterPro" id="IPR006311">
    <property type="entry name" value="TAT_signal"/>
</dbReference>
<dbReference type="AlphaFoldDB" id="A0A5Q0M5Z3"/>
<evidence type="ECO:0000256" key="2">
    <source>
        <dbReference type="SAM" id="SignalP"/>
    </source>
</evidence>
<gene>
    <name evidence="3" type="ORF">GFK26_21070</name>
</gene>
<reference evidence="3 4" key="1">
    <citation type="submission" date="2019-10" db="EMBL/GenBank/DDBJ databases">
        <title>Complete genome sequence of Variovorax paradoxus 5C-2.</title>
        <authorList>
            <person name="Gogoleva N.E."/>
            <person name="Balkin A.S."/>
        </authorList>
    </citation>
    <scope>NUCLEOTIDE SEQUENCE [LARGE SCALE GENOMIC DNA]</scope>
    <source>
        <strain evidence="3 4">5C-2</strain>
    </source>
</reference>
<name>A0A5Q0M5Z3_VARPD</name>
<dbReference type="Pfam" id="PF03401">
    <property type="entry name" value="TctC"/>
    <property type="match status" value="1"/>
</dbReference>
<dbReference type="PIRSF" id="PIRSF017082">
    <property type="entry name" value="YflP"/>
    <property type="match status" value="1"/>
</dbReference>
<dbReference type="PROSITE" id="PS51318">
    <property type="entry name" value="TAT"/>
    <property type="match status" value="1"/>
</dbReference>